<dbReference type="Proteomes" id="UP000549394">
    <property type="component" value="Unassembled WGS sequence"/>
</dbReference>
<organism evidence="1 2">
    <name type="scientific">Dimorphilus gyrociliatus</name>
    <dbReference type="NCBI Taxonomy" id="2664684"/>
    <lineage>
        <taxon>Eukaryota</taxon>
        <taxon>Metazoa</taxon>
        <taxon>Spiralia</taxon>
        <taxon>Lophotrochozoa</taxon>
        <taxon>Annelida</taxon>
        <taxon>Polychaeta</taxon>
        <taxon>Polychaeta incertae sedis</taxon>
        <taxon>Dinophilidae</taxon>
        <taxon>Dimorphilus</taxon>
    </lineage>
</organism>
<accession>A0A7I8VLB1</accession>
<keyword evidence="2" id="KW-1185">Reference proteome</keyword>
<proteinExistence type="predicted"/>
<evidence type="ECO:0000313" key="1">
    <source>
        <dbReference type="EMBL" id="CAD5117073.1"/>
    </source>
</evidence>
<evidence type="ECO:0000313" key="2">
    <source>
        <dbReference type="Proteomes" id="UP000549394"/>
    </source>
</evidence>
<dbReference type="AlphaFoldDB" id="A0A7I8VLB1"/>
<comment type="caution">
    <text evidence="1">The sequence shown here is derived from an EMBL/GenBank/DDBJ whole genome shotgun (WGS) entry which is preliminary data.</text>
</comment>
<name>A0A7I8VLB1_9ANNE</name>
<protein>
    <submittedName>
        <fullName evidence="1">DgyrCDS5893</fullName>
    </submittedName>
</protein>
<reference evidence="1 2" key="1">
    <citation type="submission" date="2020-08" db="EMBL/GenBank/DDBJ databases">
        <authorList>
            <person name="Hejnol A."/>
        </authorList>
    </citation>
    <scope>NUCLEOTIDE SEQUENCE [LARGE SCALE GENOMIC DNA]</scope>
</reference>
<sequence>MNKLAKPITKYLENCFGSKLNEEDDMDNINLQKICNAENEEDTLRSIIQPRNESDKFLFILFKKKNSLSVSYLRYLISQLHIFQPKIIIGIILLTVYKRIIDEEPKQAKINQSNQFVMESYNKLFSLTDWYERPSTKTKRRKLLKSSPSTTFDHIDKLDHKKNINQYVAVAVLEESLYILDNMYTVDWRRTLIQDVVVRDEENSYDISTKAERLVGIASCLIQKYRKIANAEVLADELLDDEIFHWMKDIMYTTKPLKLRRLKEVLNKDSTVDQFTLLVIQLLLDGGREFNVRLLLKMEESSVRINLTEKQAFDLLIKGSNVIDHLMNIYFDAFEKIFENIYVIKFDSGSALPELPIFRNILQCPRFKPRQDLWDSFVSPLLEPEIFPSWTNNSKYTPNIILDMFDVIFKESESAAGPSQRMINFIFQILSRNVSSLVDLKIVGRTEAYQYYASFYCKFFAQLVFYGFLFDDFRLSLTFHRHARKHNLHMNFLYAYLEMCNDKTFHQIIKQHNGKCSIRSLFSIARWKTLRAIKKPIRRNLRTYLQSYGLWRSKLCNILCFRTELDNIKNSI</sequence>
<gene>
    <name evidence="1" type="ORF">DGYR_LOCUS5638</name>
</gene>
<dbReference type="EMBL" id="CAJFCJ010000007">
    <property type="protein sequence ID" value="CAD5117073.1"/>
    <property type="molecule type" value="Genomic_DNA"/>
</dbReference>